<comment type="caution">
    <text evidence="1">The sequence shown here is derived from an EMBL/GenBank/DDBJ whole genome shotgun (WGS) entry which is preliminary data.</text>
</comment>
<dbReference type="EMBL" id="JAWIZZ010000023">
    <property type="protein sequence ID" value="KAK5781958.1"/>
    <property type="molecule type" value="Genomic_DNA"/>
</dbReference>
<gene>
    <name evidence="1" type="ORF">RI543_000611</name>
</gene>
<dbReference type="Proteomes" id="UP001306508">
    <property type="component" value="Unassembled WGS sequence"/>
</dbReference>
<evidence type="ECO:0000313" key="1">
    <source>
        <dbReference type="EMBL" id="KAK5781958.1"/>
    </source>
</evidence>
<reference evidence="2" key="1">
    <citation type="submission" date="2023-07" db="EMBL/GenBank/DDBJ databases">
        <title>A draft genome of Kazachstania heterogenica Y-27499.</title>
        <authorList>
            <person name="Donic C."/>
            <person name="Kralova J.S."/>
            <person name="Fidel L."/>
            <person name="Ben-Dor S."/>
            <person name="Jung S."/>
        </authorList>
    </citation>
    <scope>NUCLEOTIDE SEQUENCE [LARGE SCALE GENOMIC DNA]</scope>
    <source>
        <strain evidence="2">Y27499</strain>
    </source>
</reference>
<organism evidence="1 2">
    <name type="scientific">Arxiozyma heterogenica</name>
    <dbReference type="NCBI Taxonomy" id="278026"/>
    <lineage>
        <taxon>Eukaryota</taxon>
        <taxon>Fungi</taxon>
        <taxon>Dikarya</taxon>
        <taxon>Ascomycota</taxon>
        <taxon>Saccharomycotina</taxon>
        <taxon>Saccharomycetes</taxon>
        <taxon>Saccharomycetales</taxon>
        <taxon>Saccharomycetaceae</taxon>
        <taxon>Arxiozyma</taxon>
    </lineage>
</organism>
<evidence type="ECO:0000313" key="2">
    <source>
        <dbReference type="Proteomes" id="UP001306508"/>
    </source>
</evidence>
<keyword evidence="2" id="KW-1185">Reference proteome</keyword>
<sequence>MSSIQMNSAAPGGSIELLQLMIRVLEKFIRQQTSSKSFDTSNTYTPLEHNE</sequence>
<protein>
    <submittedName>
        <fullName evidence="1">Uncharacterized protein</fullName>
    </submittedName>
</protein>
<name>A0AAN7WJA9_9SACH</name>
<dbReference type="AlphaFoldDB" id="A0AAN7WJA9"/>
<proteinExistence type="predicted"/>
<accession>A0AAN7WJA9</accession>